<dbReference type="SUPFAM" id="SSF53300">
    <property type="entry name" value="vWA-like"/>
    <property type="match status" value="1"/>
</dbReference>
<evidence type="ECO:0000259" key="2">
    <source>
        <dbReference type="Pfam" id="PF13203"/>
    </source>
</evidence>
<dbReference type="EMBL" id="FOHX01000012">
    <property type="protein sequence ID" value="SEU35104.1"/>
    <property type="molecule type" value="Genomic_DNA"/>
</dbReference>
<sequence length="445" mass="47517">MTADRPRAPGYEDAVRARIAAARLWAAHRAPYLASAVFALNTVILEPALDEDTGAPVADPGFRAFPADTRWNLYVEPGTALATPVEEAGWWMLHQVGHLVRGHAARSPVRPEPGHEVSTARLPAAGAVRDEEAHRWNQAADAEINDDLEAEELRGPVGVVSPAELGLPAHRTAEEYVPMLDVLASAMGRGGRALAEAIDCGSGVDGQERTYEDGGPGEGLTRLDRELLERSIAAGIQDRISARGELPSGWRRWAEERLRPSVNWRARLGAVIRRGLSTVAGQVDFSYRRPSRRAGAYAGIVPPSMVRAVPDTVLVIDTSGSVTKDVLSRLLAEVTGIIDGVAGPGRRLRAFCCDVHPHPVQVVRRASDIELVGGGGTDMRAGIATAMALRPRPDLVVVLTDGETPWPEQRPPAQVVVCLIGDGGHAPGWASVARIPQGMPAKGET</sequence>
<dbReference type="PANTHER" id="PTHR38730:SF1">
    <property type="entry name" value="SLL7028 PROTEIN"/>
    <property type="match status" value="1"/>
</dbReference>
<accession>A0A1I0L5T4</accession>
<dbReference type="CDD" id="cd00198">
    <property type="entry name" value="vWFA"/>
    <property type="match status" value="1"/>
</dbReference>
<organism evidence="3 4">
    <name type="scientific">Nonomuraea wenchangensis</name>
    <dbReference type="NCBI Taxonomy" id="568860"/>
    <lineage>
        <taxon>Bacteria</taxon>
        <taxon>Bacillati</taxon>
        <taxon>Actinomycetota</taxon>
        <taxon>Actinomycetes</taxon>
        <taxon>Streptosporangiales</taxon>
        <taxon>Streptosporangiaceae</taxon>
        <taxon>Nonomuraea</taxon>
    </lineage>
</organism>
<protein>
    <submittedName>
        <fullName evidence="3">Predicted metal-dependent peptidase</fullName>
    </submittedName>
</protein>
<dbReference type="OrthoDB" id="3837721at2"/>
<keyword evidence="4" id="KW-1185">Reference proteome</keyword>
<evidence type="ECO:0000259" key="1">
    <source>
        <dbReference type="Pfam" id="PF09967"/>
    </source>
</evidence>
<dbReference type="RefSeq" id="WP_091088826.1">
    <property type="nucleotide sequence ID" value="NZ_FOHX01000012.1"/>
</dbReference>
<dbReference type="Proteomes" id="UP000199361">
    <property type="component" value="Unassembled WGS sequence"/>
</dbReference>
<dbReference type="Pfam" id="PF09967">
    <property type="entry name" value="DUF2201"/>
    <property type="match status" value="1"/>
</dbReference>
<dbReference type="Pfam" id="PF13203">
    <property type="entry name" value="DUF2201_N"/>
    <property type="match status" value="1"/>
</dbReference>
<evidence type="ECO:0000313" key="3">
    <source>
        <dbReference type="EMBL" id="SEU35104.1"/>
    </source>
</evidence>
<evidence type="ECO:0000313" key="4">
    <source>
        <dbReference type="Proteomes" id="UP000199361"/>
    </source>
</evidence>
<dbReference type="InterPro" id="IPR018698">
    <property type="entry name" value="VWA-like_dom"/>
</dbReference>
<feature type="domain" description="Putative metallopeptidase" evidence="2">
    <location>
        <begin position="57"/>
        <end position="304"/>
    </location>
</feature>
<dbReference type="InterPro" id="IPR036465">
    <property type="entry name" value="vWFA_dom_sf"/>
</dbReference>
<proteinExistence type="predicted"/>
<dbReference type="PANTHER" id="PTHR38730">
    <property type="entry name" value="SLL7028 PROTEIN"/>
    <property type="match status" value="1"/>
</dbReference>
<gene>
    <name evidence="3" type="ORF">SAMN05421811_112190</name>
</gene>
<dbReference type="AlphaFoldDB" id="A0A1I0L5T4"/>
<reference evidence="3 4" key="1">
    <citation type="submission" date="2016-10" db="EMBL/GenBank/DDBJ databases">
        <authorList>
            <person name="de Groot N.N."/>
        </authorList>
    </citation>
    <scope>NUCLEOTIDE SEQUENCE [LARGE SCALE GENOMIC DNA]</scope>
    <source>
        <strain evidence="3 4">CGMCC 4.5598</strain>
    </source>
</reference>
<dbReference type="InterPro" id="IPR025154">
    <property type="entry name" value="Put_metallopeptidase_dom"/>
</dbReference>
<dbReference type="STRING" id="568860.SAMN05421811_112190"/>
<name>A0A1I0L5T4_9ACTN</name>
<feature type="domain" description="VWA-like" evidence="1">
    <location>
        <begin position="313"/>
        <end position="435"/>
    </location>
</feature>